<dbReference type="AlphaFoldDB" id="A0A392TKT2"/>
<reference evidence="2 3" key="1">
    <citation type="journal article" date="2018" name="Front. Plant Sci.">
        <title>Red Clover (Trifolium pratense) and Zigzag Clover (T. medium) - A Picture of Genomic Similarities and Differences.</title>
        <authorList>
            <person name="Dluhosova J."/>
            <person name="Istvanek J."/>
            <person name="Nedelnik J."/>
            <person name="Repkova J."/>
        </authorList>
    </citation>
    <scope>NUCLEOTIDE SEQUENCE [LARGE SCALE GENOMIC DNA]</scope>
    <source>
        <strain evidence="3">cv. 10/8</strain>
        <tissue evidence="2">Leaf</tissue>
    </source>
</reference>
<protein>
    <submittedName>
        <fullName evidence="2">Uncharacterized protein</fullName>
    </submittedName>
</protein>
<evidence type="ECO:0000313" key="2">
    <source>
        <dbReference type="EMBL" id="MCI60545.1"/>
    </source>
</evidence>
<organism evidence="2 3">
    <name type="scientific">Trifolium medium</name>
    <dbReference type="NCBI Taxonomy" id="97028"/>
    <lineage>
        <taxon>Eukaryota</taxon>
        <taxon>Viridiplantae</taxon>
        <taxon>Streptophyta</taxon>
        <taxon>Embryophyta</taxon>
        <taxon>Tracheophyta</taxon>
        <taxon>Spermatophyta</taxon>
        <taxon>Magnoliopsida</taxon>
        <taxon>eudicotyledons</taxon>
        <taxon>Gunneridae</taxon>
        <taxon>Pentapetalae</taxon>
        <taxon>rosids</taxon>
        <taxon>fabids</taxon>
        <taxon>Fabales</taxon>
        <taxon>Fabaceae</taxon>
        <taxon>Papilionoideae</taxon>
        <taxon>50 kb inversion clade</taxon>
        <taxon>NPAAA clade</taxon>
        <taxon>Hologalegina</taxon>
        <taxon>IRL clade</taxon>
        <taxon>Trifolieae</taxon>
        <taxon>Trifolium</taxon>
    </lineage>
</organism>
<keyword evidence="3" id="KW-1185">Reference proteome</keyword>
<dbReference type="EMBL" id="LXQA010583586">
    <property type="protein sequence ID" value="MCI60545.1"/>
    <property type="molecule type" value="Genomic_DNA"/>
</dbReference>
<accession>A0A392TKT2</accession>
<feature type="non-terminal residue" evidence="2">
    <location>
        <position position="35"/>
    </location>
</feature>
<comment type="caution">
    <text evidence="2">The sequence shown here is derived from an EMBL/GenBank/DDBJ whole genome shotgun (WGS) entry which is preliminary data.</text>
</comment>
<feature type="region of interest" description="Disordered" evidence="1">
    <location>
        <begin position="1"/>
        <end position="20"/>
    </location>
</feature>
<evidence type="ECO:0000256" key="1">
    <source>
        <dbReference type="SAM" id="MobiDB-lite"/>
    </source>
</evidence>
<proteinExistence type="predicted"/>
<sequence length="35" mass="4009">MGPSHPVFRNLPDTNGARPHYGRSEEAAIIYFFFN</sequence>
<dbReference type="Proteomes" id="UP000265520">
    <property type="component" value="Unassembled WGS sequence"/>
</dbReference>
<evidence type="ECO:0000313" key="3">
    <source>
        <dbReference type="Proteomes" id="UP000265520"/>
    </source>
</evidence>
<name>A0A392TKT2_9FABA</name>